<reference evidence="1 2" key="1">
    <citation type="submission" date="2020-10" db="EMBL/GenBank/DDBJ databases">
        <title>Mucilaginibacter mali sp. nov., isolated from rhizosphere soil of apple orchard.</title>
        <authorList>
            <person name="Lee J.-S."/>
            <person name="Kim H.S."/>
            <person name="Kim J.-S."/>
        </authorList>
    </citation>
    <scope>NUCLEOTIDE SEQUENCE [LARGE SCALE GENOMIC DNA]</scope>
    <source>
        <strain evidence="1 2">KCTC 23157</strain>
    </source>
</reference>
<gene>
    <name evidence="1" type="ORF">IRJ18_15085</name>
</gene>
<evidence type="ECO:0000313" key="1">
    <source>
        <dbReference type="EMBL" id="MBE9667697.1"/>
    </source>
</evidence>
<dbReference type="RefSeq" id="WP_194107147.1">
    <property type="nucleotide sequence ID" value="NZ_JADFFM010000002.1"/>
</dbReference>
<proteinExistence type="predicted"/>
<keyword evidence="2" id="KW-1185">Reference proteome</keyword>
<evidence type="ECO:0000313" key="2">
    <source>
        <dbReference type="Proteomes" id="UP000632774"/>
    </source>
</evidence>
<accession>A0ABR9XJY4</accession>
<evidence type="ECO:0008006" key="3">
    <source>
        <dbReference type="Google" id="ProtNLM"/>
    </source>
</evidence>
<name>A0ABR9XJY4_9SPHI</name>
<dbReference type="Proteomes" id="UP000632774">
    <property type="component" value="Unassembled WGS sequence"/>
</dbReference>
<protein>
    <recommendedName>
        <fullName evidence="3">Lipoprotein</fullName>
    </recommendedName>
</protein>
<dbReference type="EMBL" id="JADFFM010000002">
    <property type="protein sequence ID" value="MBE9667697.1"/>
    <property type="molecule type" value="Genomic_DNA"/>
</dbReference>
<comment type="caution">
    <text evidence="1">The sequence shown here is derived from an EMBL/GenBank/DDBJ whole genome shotgun (WGS) entry which is preliminary data.</text>
</comment>
<sequence>MNIHTLLSVSLLVYCTIISGCTGPQAQNKIIKHAIVKANNISSSTDHSLWVGNWERREFQEGAGIEIKSIEGDSLVFSADAQSGGHTGQIEGKAFINGNTAIYVDKDIKGASFIMKLQGDSVIQAEEKFGEGIGFGGIGVGFGGRFVNLKYLPKEGKKETLVSIKILNEQQDAIFRKLVDTSYDHFVESTQLTEDRTRDKDLDPDLHATVFASGVRGLYTFMENIIMIDKENTIWAAVLNGEKVYYFTNNKAYAEKLPNTIEEWRSRFKDYPVVYMSK</sequence>
<organism evidence="1 2">
    <name type="scientific">Mucilaginibacter boryungensis</name>
    <dbReference type="NCBI Taxonomy" id="768480"/>
    <lineage>
        <taxon>Bacteria</taxon>
        <taxon>Pseudomonadati</taxon>
        <taxon>Bacteroidota</taxon>
        <taxon>Sphingobacteriia</taxon>
        <taxon>Sphingobacteriales</taxon>
        <taxon>Sphingobacteriaceae</taxon>
        <taxon>Mucilaginibacter</taxon>
    </lineage>
</organism>